<feature type="domain" description="EGF-like" evidence="16">
    <location>
        <begin position="91"/>
        <end position="128"/>
    </location>
</feature>
<dbReference type="InterPro" id="IPR013032">
    <property type="entry name" value="EGF-like_CS"/>
</dbReference>
<dbReference type="Gene3D" id="2.10.25.10">
    <property type="entry name" value="Laminin"/>
    <property type="match status" value="6"/>
</dbReference>
<feature type="domain" description="EGF-like" evidence="16">
    <location>
        <begin position="243"/>
        <end position="279"/>
    </location>
</feature>
<evidence type="ECO:0000259" key="16">
    <source>
        <dbReference type="PROSITE" id="PS50026"/>
    </source>
</evidence>
<dbReference type="FunFam" id="2.10.25.10:FF:000472">
    <property type="entry name" value="Uncharacterized protein, isoform A"/>
    <property type="match status" value="1"/>
</dbReference>
<feature type="disulfide bond" evidence="12">
    <location>
        <begin position="118"/>
        <end position="127"/>
    </location>
</feature>
<comment type="caution">
    <text evidence="12">Lacks conserved residue(s) required for the propagation of feature annotation.</text>
</comment>
<keyword evidence="10 12" id="KW-1015">Disulfide bond</keyword>
<feature type="transmembrane region" description="Helical" evidence="14">
    <location>
        <begin position="303"/>
        <end position="325"/>
    </location>
</feature>
<dbReference type="InterPro" id="IPR009030">
    <property type="entry name" value="Growth_fac_rcpt_cys_sf"/>
</dbReference>
<feature type="disulfide bond" evidence="12">
    <location>
        <begin position="136"/>
        <end position="146"/>
    </location>
</feature>
<dbReference type="SMART" id="SM00179">
    <property type="entry name" value="EGF_CA"/>
    <property type="match status" value="4"/>
</dbReference>
<dbReference type="PANTHER" id="PTHR45836">
    <property type="entry name" value="SLIT HOMOLOG"/>
    <property type="match status" value="1"/>
</dbReference>
<dbReference type="FunFam" id="2.10.25.10:FF:000391">
    <property type="entry name" value="Weary, isoform C"/>
    <property type="match status" value="1"/>
</dbReference>
<keyword evidence="7" id="KW-0106">Calcium</keyword>
<feature type="signal peptide" evidence="15">
    <location>
        <begin position="1"/>
        <end position="20"/>
    </location>
</feature>
<dbReference type="CDD" id="cd00054">
    <property type="entry name" value="EGF_CA"/>
    <property type="match status" value="3"/>
</dbReference>
<dbReference type="WBParaSite" id="TMUE_2000010062.1">
    <property type="protein sequence ID" value="TMUE_2000010062.1"/>
    <property type="gene ID" value="WBGene00300829"/>
</dbReference>
<dbReference type="InterPro" id="IPR001881">
    <property type="entry name" value="EGF-like_Ca-bd_dom"/>
</dbReference>
<evidence type="ECO:0000256" key="3">
    <source>
        <dbReference type="ARBA" id="ARBA00022536"/>
    </source>
</evidence>
<sequence length="461" mass="50299">MTFQVFQLALLLCCSSAVAANRRDVITDKTNPAKHDSSLMCDAGFTGSNCVKAIEGCPDSPCEYGAICHSIGSYKHCVCPKGRAGRYCEKATSPCDNDYVCQNGGTCVIFDKLKSCICPLSFQPPYCDISVALGKCTNSSCKHGKCLQHSYDVFGCKCDPGYEGVTCDKNINECQSSPCQNGAECTDLVDGYACKCTKGFRGKHCEIPACRRGYCVFGTCRNLAHGFRCDCQDGFKGNRCMEVMMPCESSPCKNMGVCRDYENGFFCHCTRDYTGKFCEIFIEPDAMVTQAPHTLPIDSPGGIVALILGCLVVAGTLLFILWAVLCRQKLEKEENDWFGNENAKAQVKSEQADEDRKKSSSFSAEKIFENQLAGQRASRQSVDLQGGVDQGEEGEHSSMRSSGSMRNYGQLLGKWLNELKRRRSTIGKAAAPESKAGVQVPAEGMEQISSHRRSSDASAQQ</sequence>
<comment type="subcellular location">
    <subcellularLocation>
        <location evidence="1">Cell membrane</location>
        <topology evidence="1">Single-pass type I membrane protein</topology>
    </subcellularLocation>
</comment>
<dbReference type="PANTHER" id="PTHR45836:SF23">
    <property type="entry name" value="NEUROGENIC LOCUS NOTCH HOMOLOG PROTEIN 1"/>
    <property type="match status" value="1"/>
</dbReference>
<dbReference type="AlphaFoldDB" id="A0A5S6QT32"/>
<dbReference type="GO" id="GO:0005509">
    <property type="term" value="F:calcium ion binding"/>
    <property type="evidence" value="ECO:0007669"/>
    <property type="project" value="InterPro"/>
</dbReference>
<feature type="chain" id="PRO_5044624352" evidence="15">
    <location>
        <begin position="21"/>
        <end position="461"/>
    </location>
</feature>
<keyword evidence="2" id="KW-1003">Cell membrane</keyword>
<keyword evidence="9 14" id="KW-0472">Membrane</keyword>
<dbReference type="STRING" id="70415.A0A5S6QT32"/>
<keyword evidence="8 14" id="KW-1133">Transmembrane helix</keyword>
<keyword evidence="17" id="KW-1185">Reference proteome</keyword>
<evidence type="ECO:0000256" key="6">
    <source>
        <dbReference type="ARBA" id="ARBA00022737"/>
    </source>
</evidence>
<reference evidence="18 19" key="3">
    <citation type="submission" date="2019-12" db="UniProtKB">
        <authorList>
            <consortium name="WormBaseParasite"/>
        </authorList>
    </citation>
    <scope>IDENTIFICATION</scope>
</reference>
<feature type="disulfide bond" evidence="12">
    <location>
        <begin position="79"/>
        <end position="88"/>
    </location>
</feature>
<dbReference type="GO" id="GO:0005886">
    <property type="term" value="C:plasma membrane"/>
    <property type="evidence" value="ECO:0007669"/>
    <property type="project" value="UniProtKB-SubCell"/>
</dbReference>
<feature type="domain" description="EGF-like" evidence="16">
    <location>
        <begin position="170"/>
        <end position="206"/>
    </location>
</feature>
<feature type="disulfide bond" evidence="12">
    <location>
        <begin position="158"/>
        <end position="167"/>
    </location>
</feature>
<dbReference type="InterPro" id="IPR000152">
    <property type="entry name" value="EGF-type_Asp/Asn_hydroxyl_site"/>
</dbReference>
<dbReference type="Proteomes" id="UP000046395">
    <property type="component" value="Unassembled WGS sequence"/>
</dbReference>
<feature type="disulfide bond" evidence="12">
    <location>
        <begin position="210"/>
        <end position="220"/>
    </location>
</feature>
<organism evidence="17 19">
    <name type="scientific">Trichuris muris</name>
    <name type="common">Mouse whipworm</name>
    <dbReference type="NCBI Taxonomy" id="70415"/>
    <lineage>
        <taxon>Eukaryota</taxon>
        <taxon>Metazoa</taxon>
        <taxon>Ecdysozoa</taxon>
        <taxon>Nematoda</taxon>
        <taxon>Enoplea</taxon>
        <taxon>Dorylaimia</taxon>
        <taxon>Trichinellida</taxon>
        <taxon>Trichuridae</taxon>
        <taxon>Trichuris</taxon>
    </lineage>
</organism>
<feature type="disulfide bond" evidence="12">
    <location>
        <begin position="231"/>
        <end position="240"/>
    </location>
</feature>
<feature type="domain" description="EGF-like" evidence="16">
    <location>
        <begin position="207"/>
        <end position="241"/>
    </location>
</feature>
<proteinExistence type="predicted"/>
<dbReference type="GO" id="GO:0007219">
    <property type="term" value="P:Notch signaling pathway"/>
    <property type="evidence" value="ECO:0007669"/>
    <property type="project" value="TreeGrafter"/>
</dbReference>
<dbReference type="PROSITE" id="PS01186">
    <property type="entry name" value="EGF_2"/>
    <property type="match status" value="3"/>
</dbReference>
<evidence type="ECO:0000313" key="19">
    <source>
        <dbReference type="WBParaSite" id="TMUE_2000010062.1"/>
    </source>
</evidence>
<dbReference type="InterPro" id="IPR018097">
    <property type="entry name" value="EGF_Ca-bd_CS"/>
</dbReference>
<evidence type="ECO:0000256" key="8">
    <source>
        <dbReference type="ARBA" id="ARBA00022989"/>
    </source>
</evidence>
<evidence type="ECO:0000256" key="4">
    <source>
        <dbReference type="ARBA" id="ARBA00022692"/>
    </source>
</evidence>
<evidence type="ECO:0000256" key="2">
    <source>
        <dbReference type="ARBA" id="ARBA00022475"/>
    </source>
</evidence>
<evidence type="ECO:0000313" key="17">
    <source>
        <dbReference type="Proteomes" id="UP000046395"/>
    </source>
</evidence>
<dbReference type="Pfam" id="PF12661">
    <property type="entry name" value="hEGF"/>
    <property type="match status" value="1"/>
</dbReference>
<dbReference type="GO" id="GO:0009986">
    <property type="term" value="C:cell surface"/>
    <property type="evidence" value="ECO:0007669"/>
    <property type="project" value="TreeGrafter"/>
</dbReference>
<keyword evidence="4 14" id="KW-0812">Transmembrane</keyword>
<dbReference type="Pfam" id="PF00008">
    <property type="entry name" value="EGF"/>
    <property type="match status" value="2"/>
</dbReference>
<dbReference type="InterPro" id="IPR051355">
    <property type="entry name" value="Notch/Slit_guidance"/>
</dbReference>
<dbReference type="SUPFAM" id="SSF57184">
    <property type="entry name" value="Growth factor receptor domain"/>
    <property type="match status" value="1"/>
</dbReference>
<dbReference type="GO" id="GO:0043235">
    <property type="term" value="C:receptor complex"/>
    <property type="evidence" value="ECO:0007669"/>
    <property type="project" value="TreeGrafter"/>
</dbReference>
<feature type="region of interest" description="Disordered" evidence="13">
    <location>
        <begin position="426"/>
        <end position="461"/>
    </location>
</feature>
<reference evidence="17" key="1">
    <citation type="submission" date="2013-11" db="EMBL/GenBank/DDBJ databases">
        <authorList>
            <person name="Aslett M."/>
        </authorList>
    </citation>
    <scope>NUCLEOTIDE SEQUENCE [LARGE SCALE GENOMIC DNA]</scope>
    <source>
        <strain evidence="17">Edinburgh</strain>
    </source>
</reference>
<evidence type="ECO:0000256" key="11">
    <source>
        <dbReference type="ARBA" id="ARBA00023180"/>
    </source>
</evidence>
<reference evidence="17" key="2">
    <citation type="submission" date="2014-03" db="EMBL/GenBank/DDBJ databases">
        <title>The whipworm genome and dual-species transcriptomics of an intimate host-pathogen interaction.</title>
        <authorList>
            <person name="Foth B.J."/>
            <person name="Tsai I.J."/>
            <person name="Reid A.J."/>
            <person name="Bancroft A.J."/>
            <person name="Nichol S."/>
            <person name="Tracey A."/>
            <person name="Holroyd N."/>
            <person name="Cotton J.A."/>
            <person name="Stanley E.J."/>
            <person name="Zarowiecki M."/>
            <person name="Liu J.Z."/>
            <person name="Huckvale T."/>
            <person name="Cooper P.J."/>
            <person name="Grencis R.K."/>
            <person name="Berriman M."/>
        </authorList>
    </citation>
    <scope>NUCLEOTIDE SEQUENCE [LARGE SCALE GENOMIC DNA]</scope>
    <source>
        <strain evidence="17">Edinburgh</strain>
    </source>
</reference>
<dbReference type="SUPFAM" id="SSF57196">
    <property type="entry name" value="EGF/Laminin"/>
    <property type="match status" value="3"/>
</dbReference>
<name>A0A5S6QT32_TRIMR</name>
<feature type="region of interest" description="Disordered" evidence="13">
    <location>
        <begin position="342"/>
        <end position="406"/>
    </location>
</feature>
<protein>
    <submittedName>
        <fullName evidence="18 19">EGF-like domain-containing protein</fullName>
    </submittedName>
</protein>
<evidence type="ECO:0000256" key="5">
    <source>
        <dbReference type="ARBA" id="ARBA00022729"/>
    </source>
</evidence>
<dbReference type="PROSITE" id="PS00010">
    <property type="entry name" value="ASX_HYDROXYL"/>
    <property type="match status" value="3"/>
</dbReference>
<keyword evidence="5 15" id="KW-0732">Signal</keyword>
<evidence type="ECO:0000256" key="15">
    <source>
        <dbReference type="SAM" id="SignalP"/>
    </source>
</evidence>
<dbReference type="PROSITE" id="PS01187">
    <property type="entry name" value="EGF_CA"/>
    <property type="match status" value="1"/>
</dbReference>
<dbReference type="PRINTS" id="PR00010">
    <property type="entry name" value="EGFBLOOD"/>
</dbReference>
<feature type="domain" description="EGF-like" evidence="16">
    <location>
        <begin position="132"/>
        <end position="168"/>
    </location>
</feature>
<keyword evidence="6" id="KW-0677">Repeat</keyword>
<feature type="disulfide bond" evidence="12">
    <location>
        <begin position="269"/>
        <end position="278"/>
    </location>
</feature>
<feature type="disulfide bond" evidence="12">
    <location>
        <begin position="196"/>
        <end position="205"/>
    </location>
</feature>
<dbReference type="InterPro" id="IPR000742">
    <property type="entry name" value="EGF"/>
</dbReference>
<keyword evidence="3 12" id="KW-0245">EGF-like domain</keyword>
<dbReference type="PROSITE" id="PS50026">
    <property type="entry name" value="EGF_3"/>
    <property type="match status" value="6"/>
</dbReference>
<keyword evidence="11" id="KW-0325">Glycoprotein</keyword>
<dbReference type="WBParaSite" id="TMUE_0000000110.1">
    <property type="protein sequence ID" value="TMUE_0000000110.1"/>
    <property type="gene ID" value="WBGene00296058"/>
</dbReference>
<evidence type="ECO:0000313" key="18">
    <source>
        <dbReference type="WBParaSite" id="TMUE_0000000110.1"/>
    </source>
</evidence>
<dbReference type="GO" id="GO:0007411">
    <property type="term" value="P:axon guidance"/>
    <property type="evidence" value="ECO:0007669"/>
    <property type="project" value="TreeGrafter"/>
</dbReference>
<feature type="domain" description="EGF-like" evidence="16">
    <location>
        <begin position="53"/>
        <end position="89"/>
    </location>
</feature>
<evidence type="ECO:0000256" key="7">
    <source>
        <dbReference type="ARBA" id="ARBA00022837"/>
    </source>
</evidence>
<evidence type="ECO:0000256" key="14">
    <source>
        <dbReference type="SAM" id="Phobius"/>
    </source>
</evidence>
<evidence type="ECO:0000256" key="12">
    <source>
        <dbReference type="PROSITE-ProRule" id="PRU00076"/>
    </source>
</evidence>
<dbReference type="SMART" id="SM00181">
    <property type="entry name" value="EGF"/>
    <property type="match status" value="6"/>
</dbReference>
<evidence type="ECO:0000256" key="10">
    <source>
        <dbReference type="ARBA" id="ARBA00023157"/>
    </source>
</evidence>
<evidence type="ECO:0000256" key="1">
    <source>
        <dbReference type="ARBA" id="ARBA00004251"/>
    </source>
</evidence>
<dbReference type="PROSITE" id="PS00022">
    <property type="entry name" value="EGF_1"/>
    <property type="match status" value="5"/>
</dbReference>
<accession>A0A5S6QT32</accession>
<evidence type="ECO:0000256" key="9">
    <source>
        <dbReference type="ARBA" id="ARBA00023136"/>
    </source>
</evidence>
<evidence type="ECO:0000256" key="13">
    <source>
        <dbReference type="SAM" id="MobiDB-lite"/>
    </source>
</evidence>